<evidence type="ECO:0000313" key="3">
    <source>
        <dbReference type="Proteomes" id="UP000294902"/>
    </source>
</evidence>
<evidence type="ECO:0000256" key="1">
    <source>
        <dbReference type="PROSITE-ProRule" id="PRU00182"/>
    </source>
</evidence>
<dbReference type="Gene3D" id="3.10.290.10">
    <property type="entry name" value="RNA-binding S4 domain"/>
    <property type="match status" value="1"/>
</dbReference>
<sequence length="72" mass="8286">MENIIINTEFIKLGQFLKMSGIASSGVDAKFFITNEQVKVNEEIEVRRGRKLYDGDIIEFDDGSKFKIKKEI</sequence>
<keyword evidence="1" id="KW-0694">RNA-binding</keyword>
<evidence type="ECO:0000313" key="2">
    <source>
        <dbReference type="EMBL" id="TCT12238.1"/>
    </source>
</evidence>
<name>A0A4R3MFF1_9FIRM</name>
<dbReference type="GO" id="GO:0003723">
    <property type="term" value="F:RNA binding"/>
    <property type="evidence" value="ECO:0007669"/>
    <property type="project" value="UniProtKB-KW"/>
</dbReference>
<protein>
    <submittedName>
        <fullName evidence="2">Ribosome-associated protein</fullName>
    </submittedName>
</protein>
<organism evidence="2 3">
    <name type="scientific">Natranaerovirga pectinivora</name>
    <dbReference type="NCBI Taxonomy" id="682400"/>
    <lineage>
        <taxon>Bacteria</taxon>
        <taxon>Bacillati</taxon>
        <taxon>Bacillota</taxon>
        <taxon>Clostridia</taxon>
        <taxon>Lachnospirales</taxon>
        <taxon>Natranaerovirgaceae</taxon>
        <taxon>Natranaerovirga</taxon>
    </lineage>
</organism>
<proteinExistence type="predicted"/>
<dbReference type="Pfam" id="PF13275">
    <property type="entry name" value="S4_2"/>
    <property type="match status" value="1"/>
</dbReference>
<dbReference type="OrthoDB" id="9811532at2"/>
<dbReference type="SUPFAM" id="SSF55174">
    <property type="entry name" value="Alpha-L RNA-binding motif"/>
    <property type="match status" value="1"/>
</dbReference>
<dbReference type="Proteomes" id="UP000294902">
    <property type="component" value="Unassembled WGS sequence"/>
</dbReference>
<reference evidence="2 3" key="1">
    <citation type="submission" date="2019-03" db="EMBL/GenBank/DDBJ databases">
        <title>Genomic Encyclopedia of Type Strains, Phase IV (KMG-IV): sequencing the most valuable type-strain genomes for metagenomic binning, comparative biology and taxonomic classification.</title>
        <authorList>
            <person name="Goeker M."/>
        </authorList>
    </citation>
    <scope>NUCLEOTIDE SEQUENCE [LARGE SCALE GENOMIC DNA]</scope>
    <source>
        <strain evidence="2 3">DSM 24629</strain>
    </source>
</reference>
<dbReference type="NCBIfam" id="TIGR02988">
    <property type="entry name" value="YaaA_near_RecF"/>
    <property type="match status" value="1"/>
</dbReference>
<dbReference type="AlphaFoldDB" id="A0A4R3MFF1"/>
<keyword evidence="3" id="KW-1185">Reference proteome</keyword>
<accession>A0A4R3MFF1</accession>
<dbReference type="RefSeq" id="WP_132253755.1">
    <property type="nucleotide sequence ID" value="NZ_SMAL01000012.1"/>
</dbReference>
<dbReference type="PROSITE" id="PS50889">
    <property type="entry name" value="S4"/>
    <property type="match status" value="1"/>
</dbReference>
<comment type="caution">
    <text evidence="2">The sequence shown here is derived from an EMBL/GenBank/DDBJ whole genome shotgun (WGS) entry which is preliminary data.</text>
</comment>
<dbReference type="EMBL" id="SMAL01000012">
    <property type="protein sequence ID" value="TCT12238.1"/>
    <property type="molecule type" value="Genomic_DNA"/>
</dbReference>
<dbReference type="InterPro" id="IPR036986">
    <property type="entry name" value="S4_RNA-bd_sf"/>
</dbReference>
<gene>
    <name evidence="2" type="ORF">EDC18_1129</name>
</gene>
<dbReference type="InterPro" id="IPR014330">
    <property type="entry name" value="RNA-bd_S4-rel_YaaA"/>
</dbReference>